<dbReference type="OrthoDB" id="6181807at2"/>
<sequence>MKVVHISQSALRDACLAKLCAEVYGQKSGLTPLVVFTGTKNVLFAQEGARLLAGVDGEGKPLALALLVLDEAGQGMTVTHACEFIEGAKARLIKKLSLKVPLRVEVNDAKDEAFYRQCGIKRWLNGENATRIGLGARHPVKSNDALAPTLSLDEALILRRFKHDPTAFATAKDAFLSGLNSFPETL</sequence>
<dbReference type="AlphaFoldDB" id="A0A2A4HHV4"/>
<name>A0A2A4HHV4_9GAMM</name>
<organism evidence="1 2">
    <name type="scientific">Vreelandella nigrificans</name>
    <dbReference type="NCBI Taxonomy" id="2042704"/>
    <lineage>
        <taxon>Bacteria</taxon>
        <taxon>Pseudomonadati</taxon>
        <taxon>Pseudomonadota</taxon>
        <taxon>Gammaproteobacteria</taxon>
        <taxon>Oceanospirillales</taxon>
        <taxon>Halomonadaceae</taxon>
        <taxon>Vreelandella</taxon>
    </lineage>
</organism>
<dbReference type="RefSeq" id="WP_096653810.1">
    <property type="nucleotide sequence ID" value="NZ_NWUX01000020.1"/>
</dbReference>
<comment type="caution">
    <text evidence="1">The sequence shown here is derived from an EMBL/GenBank/DDBJ whole genome shotgun (WGS) entry which is preliminary data.</text>
</comment>
<evidence type="ECO:0000313" key="2">
    <source>
        <dbReference type="Proteomes" id="UP000218677"/>
    </source>
</evidence>
<gene>
    <name evidence="1" type="ORF">CPA45_17720</name>
</gene>
<dbReference type="EMBL" id="NWUX01000020">
    <property type="protein sequence ID" value="PCF94370.1"/>
    <property type="molecule type" value="Genomic_DNA"/>
</dbReference>
<reference evidence="2" key="1">
    <citation type="submission" date="2017-09" db="EMBL/GenBank/DDBJ databases">
        <authorList>
            <person name="Cho G.-S."/>
            <person name="Oguntoyinbo F.A."/>
            <person name="Cnockaert M."/>
            <person name="Kabisch J."/>
            <person name="Neve H."/>
            <person name="Bockelmann W."/>
            <person name="Wenning M."/>
            <person name="Franz C.M."/>
            <person name="Vandamme P."/>
        </authorList>
    </citation>
    <scope>NUCLEOTIDE SEQUENCE [LARGE SCALE GENOMIC DNA]</scope>
    <source>
        <strain evidence="2">MBT G8648</strain>
    </source>
</reference>
<keyword evidence="2" id="KW-1185">Reference proteome</keyword>
<protein>
    <recommendedName>
        <fullName evidence="3">GNAT family N-acetyltransferase</fullName>
    </recommendedName>
</protein>
<dbReference type="Proteomes" id="UP000218677">
    <property type="component" value="Unassembled WGS sequence"/>
</dbReference>
<proteinExistence type="predicted"/>
<evidence type="ECO:0000313" key="1">
    <source>
        <dbReference type="EMBL" id="PCF94370.1"/>
    </source>
</evidence>
<accession>A0A2A4HHV4</accession>
<evidence type="ECO:0008006" key="3">
    <source>
        <dbReference type="Google" id="ProtNLM"/>
    </source>
</evidence>